<dbReference type="SUPFAM" id="SSF51735">
    <property type="entry name" value="NAD(P)-binding Rossmann-fold domains"/>
    <property type="match status" value="1"/>
</dbReference>
<accession>A0A2U3E0R3</accession>
<feature type="region of interest" description="Disordered" evidence="3">
    <location>
        <begin position="538"/>
        <end position="563"/>
    </location>
</feature>
<organism evidence="4 5">
    <name type="scientific">Purpureocillium lilacinum</name>
    <name type="common">Paecilomyces lilacinus</name>
    <dbReference type="NCBI Taxonomy" id="33203"/>
    <lineage>
        <taxon>Eukaryota</taxon>
        <taxon>Fungi</taxon>
        <taxon>Dikarya</taxon>
        <taxon>Ascomycota</taxon>
        <taxon>Pezizomycotina</taxon>
        <taxon>Sordariomycetes</taxon>
        <taxon>Hypocreomycetidae</taxon>
        <taxon>Hypocreales</taxon>
        <taxon>Ophiocordycipitaceae</taxon>
        <taxon>Purpureocillium</taxon>
    </lineage>
</organism>
<sequence>MRPDAAPTLPVPSSPFHDGVTVARPAVAGCFFHREPQWPTRASGRCCDGQRPMCYDAPGLRLMSRGRGPTTLGYELLFSLAPSEASPSKHSRALLRDCCRNQRSIPTMLALVRPEPEHCTTYSRCLKPQIRSCSPDSGSRPGVETRAPLRADPCHPSCPYCTSSAPAGPGRTVLVTPLALSAKVGHRLGFHSTLRGQTPTLARGAARNDPWGTGCRPGRRLHGTNCFCSAHLCTGFMRDSRRVAPGDVVDVVVGFRHVATLLVAVLAAAQRGSSHVATIESRLMELPPRNEFHIDKYALRSGQDDAHDAHKRQQGGTTAATRRGMAFFSERTAAGSGANSYLYLEKCDNLLRWKVATRLLDGGQPCSWAGSHVSTLLSSTYSQTSEGTDREFHGIRRLGADATPVAGTFAAGGYLQDSDVPTSARRCRGVKVVMIARVISMGRSLPAVSRRQSAPRVRIDTAEKTCGLYTCSCVSIPNGQATPYVPSRVAETRMGSLKPESRELVRQLPPPPRATINVIPIAHLRNPTFCETGAARLSRTSPRLQTARTSHSTLPNAQGPPPSAAMALSVEGKHALVTGAGSGISLAFARRLLQKGCSVIIGDLKLGAEAEALLKSYPHPPAARGIPSVVFHQTDVTSWPQLSSLFDAALAAFPTLDIVVPGAGLYDPPWSSFWQPPRTATNPDSASRDKADGEFGHYAVLDVNLVAPIRMSQLAIGHWTKRKEKGCIVHVGSVAGYLAEAASPLYFASKHGLHGFVRSLGDLRDELGIRVSCVAPGPANTGIWYQDPGRADEILQGCRWLTVEEIVQAMFELVVKDEYGNGTILEVTPRETRVVPMFNAPPPKPGSVHMPAMGAFHEKLFDDLRTKGLDV</sequence>
<reference evidence="4 5" key="1">
    <citation type="journal article" date="2016" name="Front. Microbiol.">
        <title>Genome and transcriptome sequences reveal the specific parasitism of the nematophagous Purpureocillium lilacinum 36-1.</title>
        <authorList>
            <person name="Xie J."/>
            <person name="Li S."/>
            <person name="Mo C."/>
            <person name="Xiao X."/>
            <person name="Peng D."/>
            <person name="Wang G."/>
            <person name="Xiao Y."/>
        </authorList>
    </citation>
    <scope>NUCLEOTIDE SEQUENCE [LARGE SCALE GENOMIC DNA]</scope>
    <source>
        <strain evidence="4 5">36-1</strain>
    </source>
</reference>
<dbReference type="PANTHER" id="PTHR44229:SF4">
    <property type="entry name" value="15-HYDROXYPROSTAGLANDIN DEHYDROGENASE [NAD(+)]"/>
    <property type="match status" value="1"/>
</dbReference>
<name>A0A2U3E0R3_PURLI</name>
<dbReference type="InterPro" id="IPR002347">
    <property type="entry name" value="SDR_fam"/>
</dbReference>
<dbReference type="PRINTS" id="PR00081">
    <property type="entry name" value="GDHRDH"/>
</dbReference>
<evidence type="ECO:0000256" key="2">
    <source>
        <dbReference type="ARBA" id="ARBA00023002"/>
    </source>
</evidence>
<dbReference type="InterPro" id="IPR036291">
    <property type="entry name" value="NAD(P)-bd_dom_sf"/>
</dbReference>
<dbReference type="EMBL" id="LCWV01000016">
    <property type="protein sequence ID" value="PWI68066.1"/>
    <property type="molecule type" value="Genomic_DNA"/>
</dbReference>
<dbReference type="Proteomes" id="UP000245956">
    <property type="component" value="Unassembled WGS sequence"/>
</dbReference>
<keyword evidence="2" id="KW-0560">Oxidoreductase</keyword>
<comment type="caution">
    <text evidence="4">The sequence shown here is derived from an EMBL/GenBank/DDBJ whole genome shotgun (WGS) entry which is preliminary data.</text>
</comment>
<comment type="similarity">
    <text evidence="1">Belongs to the short-chain dehydrogenases/reductases (SDR) family.</text>
</comment>
<dbReference type="GO" id="GO:0005737">
    <property type="term" value="C:cytoplasm"/>
    <property type="evidence" value="ECO:0007669"/>
    <property type="project" value="TreeGrafter"/>
</dbReference>
<dbReference type="AlphaFoldDB" id="A0A2U3E0R3"/>
<evidence type="ECO:0000256" key="3">
    <source>
        <dbReference type="SAM" id="MobiDB-lite"/>
    </source>
</evidence>
<evidence type="ECO:0000313" key="4">
    <source>
        <dbReference type="EMBL" id="PWI68066.1"/>
    </source>
</evidence>
<evidence type="ECO:0000313" key="5">
    <source>
        <dbReference type="Proteomes" id="UP000245956"/>
    </source>
</evidence>
<gene>
    <name evidence="4" type="ORF">PCL_02467</name>
</gene>
<protein>
    <submittedName>
        <fullName evidence="4">Uncharacterized protein</fullName>
    </submittedName>
</protein>
<dbReference type="Pfam" id="PF00106">
    <property type="entry name" value="adh_short"/>
    <property type="match status" value="1"/>
</dbReference>
<feature type="compositionally biased region" description="Polar residues" evidence="3">
    <location>
        <begin position="538"/>
        <end position="556"/>
    </location>
</feature>
<evidence type="ECO:0000256" key="1">
    <source>
        <dbReference type="ARBA" id="ARBA00006484"/>
    </source>
</evidence>
<dbReference type="GO" id="GO:0016616">
    <property type="term" value="F:oxidoreductase activity, acting on the CH-OH group of donors, NAD or NADP as acceptor"/>
    <property type="evidence" value="ECO:0007669"/>
    <property type="project" value="TreeGrafter"/>
</dbReference>
<proteinExistence type="inferred from homology"/>
<dbReference type="PANTHER" id="PTHR44229">
    <property type="entry name" value="15-HYDROXYPROSTAGLANDIN DEHYDROGENASE [NAD(+)]"/>
    <property type="match status" value="1"/>
</dbReference>
<dbReference type="Gene3D" id="3.40.50.720">
    <property type="entry name" value="NAD(P)-binding Rossmann-like Domain"/>
    <property type="match status" value="1"/>
</dbReference>